<keyword evidence="2" id="KW-1185">Reference proteome</keyword>
<sequence length="361" mass="41185">MLCLQRRLLPDMPTLWLFDIEPHEQRYTSEWKHYLPLQLRNAAKQRGTGWKVRVINGGATSGAITSGAFMDFAETNIYKSRQVAKFAKAVRAEQVKAGDRVLFADAWHPGVMSVRYMADLLKLGIGIHVMWHAGSYDPADQLGQKIKHKAWSFAFEQAVYHAASISYFATKFHRDLFVKKLQVSGTKTKIVGWPMEYLKTVFAPYAGRKKEKIILFPHRMAAEKQPNALRALERLLPGYDLVFAQEQNLTKDQYRDLVARSEAVFSASLQETLGIGVYEGLLCGAMPIVPKRLSYVEMYPGWCYDSSWTRSRRAVNQSKSVFAPYIRQLLRGRDPEKIDRLAQLVGGQYFSGDNLYGSLFR</sequence>
<reference evidence="1 2" key="1">
    <citation type="submission" date="2016-10" db="EMBL/GenBank/DDBJ databases">
        <authorList>
            <person name="de Groot N.N."/>
        </authorList>
    </citation>
    <scope>NUCLEOTIDE SEQUENCE [LARGE SCALE GENOMIC DNA]</scope>
    <source>
        <strain evidence="1 2">CGMCC 1.10267</strain>
    </source>
</reference>
<protein>
    <submittedName>
        <fullName evidence="1">Uncharacterized protein</fullName>
    </submittedName>
</protein>
<name>A0A1G8AS21_9HYPH</name>
<proteinExistence type="predicted"/>
<dbReference type="SUPFAM" id="SSF53756">
    <property type="entry name" value="UDP-Glycosyltransferase/glycogen phosphorylase"/>
    <property type="match status" value="1"/>
</dbReference>
<dbReference type="STRING" id="440168.SAMN04487974_1384"/>
<dbReference type="AlphaFoldDB" id="A0A1G8AS21"/>
<dbReference type="EMBL" id="FNCS01000038">
    <property type="protein sequence ID" value="SDH23526.1"/>
    <property type="molecule type" value="Genomic_DNA"/>
</dbReference>
<evidence type="ECO:0000313" key="1">
    <source>
        <dbReference type="EMBL" id="SDH23526.1"/>
    </source>
</evidence>
<accession>A0A1G8AS21</accession>
<evidence type="ECO:0000313" key="2">
    <source>
        <dbReference type="Proteomes" id="UP000199495"/>
    </source>
</evidence>
<organism evidence="1 2">
    <name type="scientific">Pelagibacterium luteolum</name>
    <dbReference type="NCBI Taxonomy" id="440168"/>
    <lineage>
        <taxon>Bacteria</taxon>
        <taxon>Pseudomonadati</taxon>
        <taxon>Pseudomonadota</taxon>
        <taxon>Alphaproteobacteria</taxon>
        <taxon>Hyphomicrobiales</taxon>
        <taxon>Devosiaceae</taxon>
        <taxon>Pelagibacterium</taxon>
    </lineage>
</organism>
<gene>
    <name evidence="1" type="ORF">SAMN04487974_1384</name>
</gene>
<dbReference type="Proteomes" id="UP000199495">
    <property type="component" value="Unassembled WGS sequence"/>
</dbReference>